<dbReference type="AlphaFoldDB" id="A0A0W7VI93"/>
<dbReference type="EMBL" id="MTYH01000009">
    <property type="protein sequence ID" value="PNP48379.1"/>
    <property type="molecule type" value="Genomic_DNA"/>
</dbReference>
<accession>A0A0W7VI93</accession>
<dbReference type="Pfam" id="PF02826">
    <property type="entry name" value="2-Hacid_dh_C"/>
    <property type="match status" value="1"/>
</dbReference>
<sequence length="374" mass="40376">MMPSAARQSFTKVSKLPSLAIIDDYLGTSKPHFAHIPSTKLQITTFKDTINPINEAETARLVDRLKPFEAISAMRERTAFPGSLLRSLPNLKLLLATGTQFETFDLAAARELGITVVAAPGLGRTDGLDGTASQTNIKKGTGHPTTQHTWALIMALARNVAADDAALKSGSGWQNGLAMSLAGKTLAVVGLGRLGAAVARIGHLAWGMNVVCWSENLTQEKADRAAAEAGLPSGVFRVVSKEELFRSADVISLHYVLSTRSRHTVGVKELEQMKSSAILVNTSRGPLIDQAALLETLEQGAIRGAALDVFDIEPLPLYSPWRRANYWGEGGRSRLITTPHMGYADEGLMNAWYAETAENVDRWVAGKEVLHRIA</sequence>
<dbReference type="SUPFAM" id="SSF51735">
    <property type="entry name" value="NAD(P)-binding Rossmann-fold domains"/>
    <property type="match status" value="1"/>
</dbReference>
<dbReference type="EMBL" id="JPDN02000002">
    <property type="protein sequence ID" value="PON30276.1"/>
    <property type="molecule type" value="Genomic_DNA"/>
</dbReference>
<feature type="domain" description="D-isomer specific 2-hydroxyacid dehydrogenase catalytic" evidence="5">
    <location>
        <begin position="44"/>
        <end position="373"/>
    </location>
</feature>
<dbReference type="InterPro" id="IPR006140">
    <property type="entry name" value="D-isomer_DH_NAD-bd"/>
</dbReference>
<keyword evidence="9" id="KW-1185">Reference proteome</keyword>
<dbReference type="GeneID" id="29987561"/>
<dbReference type="CDD" id="cd12169">
    <property type="entry name" value="PGDH_like_1"/>
    <property type="match status" value="1"/>
</dbReference>
<comment type="caution">
    <text evidence="8">The sequence shown here is derived from an EMBL/GenBank/DDBJ whole genome shotgun (WGS) entry which is preliminary data.</text>
</comment>
<comment type="similarity">
    <text evidence="1 4">Belongs to the D-isomer specific 2-hydroxyacid dehydrogenase family.</text>
</comment>
<dbReference type="OrthoDB" id="298012at2759"/>
<dbReference type="Proteomes" id="UP000054821">
    <property type="component" value="Unassembled WGS sequence"/>
</dbReference>
<evidence type="ECO:0000256" key="2">
    <source>
        <dbReference type="ARBA" id="ARBA00023002"/>
    </source>
</evidence>
<feature type="domain" description="D-isomer specific 2-hydroxyacid dehydrogenase NAD-binding" evidence="6">
    <location>
        <begin position="151"/>
        <end position="342"/>
    </location>
</feature>
<reference evidence="8" key="3">
    <citation type="submission" date="2017-08" db="EMBL/GenBank/DDBJ databases">
        <title>Trichoderma gamsii strain T6085, whole genome shotgun sequencing project.</title>
        <authorList>
            <person name="Baroncelli R."/>
        </authorList>
    </citation>
    <scope>NUCLEOTIDE SEQUENCE</scope>
    <source>
        <strain evidence="8">T6085</strain>
    </source>
</reference>
<dbReference type="GO" id="GO:0016616">
    <property type="term" value="F:oxidoreductase activity, acting on the CH-OH group of donors, NAD or NADP as acceptor"/>
    <property type="evidence" value="ECO:0007669"/>
    <property type="project" value="InterPro"/>
</dbReference>
<dbReference type="InterPro" id="IPR036291">
    <property type="entry name" value="NAD(P)-bd_dom_sf"/>
</dbReference>
<evidence type="ECO:0008006" key="11">
    <source>
        <dbReference type="Google" id="ProtNLM"/>
    </source>
</evidence>
<evidence type="ECO:0000313" key="8">
    <source>
        <dbReference type="EMBL" id="PON30276.1"/>
    </source>
</evidence>
<dbReference type="Pfam" id="PF00389">
    <property type="entry name" value="2-Hacid_dh"/>
    <property type="match status" value="1"/>
</dbReference>
<evidence type="ECO:0000313" key="9">
    <source>
        <dbReference type="Proteomes" id="UP000054821"/>
    </source>
</evidence>
<dbReference type="PROSITE" id="PS00671">
    <property type="entry name" value="D_2_HYDROXYACID_DH_3"/>
    <property type="match status" value="1"/>
</dbReference>
<dbReference type="SUPFAM" id="SSF52283">
    <property type="entry name" value="Formate/glycerate dehydrogenase catalytic domain-like"/>
    <property type="match status" value="1"/>
</dbReference>
<proteinExistence type="inferred from homology"/>
<protein>
    <recommendedName>
        <fullName evidence="11">Glycerate dehydrogenase</fullName>
    </recommendedName>
</protein>
<name>A0A0W7VI93_9HYPO</name>
<evidence type="ECO:0000313" key="7">
    <source>
        <dbReference type="EMBL" id="PNP48379.1"/>
    </source>
</evidence>
<dbReference type="GO" id="GO:0051287">
    <property type="term" value="F:NAD binding"/>
    <property type="evidence" value="ECO:0007669"/>
    <property type="project" value="InterPro"/>
</dbReference>
<organism evidence="8 9">
    <name type="scientific">Trichoderma gamsii</name>
    <dbReference type="NCBI Taxonomy" id="398673"/>
    <lineage>
        <taxon>Eukaryota</taxon>
        <taxon>Fungi</taxon>
        <taxon>Dikarya</taxon>
        <taxon>Ascomycota</taxon>
        <taxon>Pezizomycotina</taxon>
        <taxon>Sordariomycetes</taxon>
        <taxon>Hypocreomycetidae</taxon>
        <taxon>Hypocreales</taxon>
        <taxon>Hypocreaceae</taxon>
        <taxon>Trichoderma</taxon>
    </lineage>
</organism>
<dbReference type="InterPro" id="IPR050857">
    <property type="entry name" value="D-2-hydroxyacid_DH"/>
</dbReference>
<keyword evidence="2 4" id="KW-0560">Oxidoreductase</keyword>
<dbReference type="Proteomes" id="UP000236546">
    <property type="component" value="Unassembled WGS sequence"/>
</dbReference>
<dbReference type="PANTHER" id="PTHR42789:SF1">
    <property type="entry name" value="D-ISOMER SPECIFIC 2-HYDROXYACID DEHYDROGENASE FAMILY PROTEIN (AFU_ORTHOLOGUE AFUA_6G10090)"/>
    <property type="match status" value="1"/>
</dbReference>
<dbReference type="InterPro" id="IPR006139">
    <property type="entry name" value="D-isomer_2_OHA_DH_cat_dom"/>
</dbReference>
<evidence type="ECO:0000256" key="1">
    <source>
        <dbReference type="ARBA" id="ARBA00005854"/>
    </source>
</evidence>
<evidence type="ECO:0000259" key="6">
    <source>
        <dbReference type="Pfam" id="PF02826"/>
    </source>
</evidence>
<dbReference type="InterPro" id="IPR029753">
    <property type="entry name" value="D-isomer_DH_CS"/>
</dbReference>
<reference evidence="8 9" key="1">
    <citation type="journal article" date="2016" name="Genome Announc.">
        <title>Draft Whole-Genome Sequence of Trichoderma gamsii T6085, a Promising Biocontrol Agent of Fusarium Head Blight on Wheat.</title>
        <authorList>
            <person name="Baroncelli R."/>
            <person name="Zapparata A."/>
            <person name="Piaggeschi G."/>
            <person name="Sarrocco S."/>
            <person name="Vannacci G."/>
        </authorList>
    </citation>
    <scope>NUCLEOTIDE SEQUENCE [LARGE SCALE GENOMIC DNA]</scope>
    <source>
        <strain evidence="8 9">T6085</strain>
    </source>
</reference>
<evidence type="ECO:0000256" key="3">
    <source>
        <dbReference type="ARBA" id="ARBA00023027"/>
    </source>
</evidence>
<gene>
    <name evidence="8" type="ORF">TGAM01_v200716</name>
    <name evidence="7" type="ORF">TGAMA5MH_00663</name>
</gene>
<reference evidence="7 10" key="2">
    <citation type="submission" date="2017-02" db="EMBL/GenBank/DDBJ databases">
        <title>Genomes of Trichoderma spp. with biocontrol activity.</title>
        <authorList>
            <person name="Gardiner D."/>
            <person name="Kazan K."/>
            <person name="Vos C."/>
            <person name="Harvey P."/>
        </authorList>
    </citation>
    <scope>NUCLEOTIDE SEQUENCE [LARGE SCALE GENOMIC DNA]</scope>
    <source>
        <strain evidence="7 10">A5MH</strain>
    </source>
</reference>
<evidence type="ECO:0000313" key="10">
    <source>
        <dbReference type="Proteomes" id="UP000236546"/>
    </source>
</evidence>
<keyword evidence="3" id="KW-0520">NAD</keyword>
<evidence type="ECO:0000256" key="4">
    <source>
        <dbReference type="RuleBase" id="RU003719"/>
    </source>
</evidence>
<evidence type="ECO:0000259" key="5">
    <source>
        <dbReference type="Pfam" id="PF00389"/>
    </source>
</evidence>
<dbReference type="PANTHER" id="PTHR42789">
    <property type="entry name" value="D-ISOMER SPECIFIC 2-HYDROXYACID DEHYDROGENASE FAMILY PROTEIN (AFU_ORTHOLOGUE AFUA_6G10090)"/>
    <property type="match status" value="1"/>
</dbReference>
<dbReference type="Gene3D" id="3.40.50.720">
    <property type="entry name" value="NAD(P)-binding Rossmann-like Domain"/>
    <property type="match status" value="2"/>
</dbReference>
<dbReference type="STRING" id="398673.A0A0W7VI93"/>
<dbReference type="RefSeq" id="XP_018659288.1">
    <property type="nucleotide sequence ID" value="XM_018807478.1"/>
</dbReference>